<dbReference type="EMBL" id="JAVTTP010000001">
    <property type="protein sequence ID" value="MDT7828090.1"/>
    <property type="molecule type" value="Genomic_DNA"/>
</dbReference>
<evidence type="ECO:0000256" key="4">
    <source>
        <dbReference type="ARBA" id="ARBA00022989"/>
    </source>
</evidence>
<reference evidence="7 8" key="1">
    <citation type="submission" date="2023-09" db="EMBL/GenBank/DDBJ databases">
        <title>Novel taxa isolated from Blanes Bay.</title>
        <authorList>
            <person name="Rey-Velasco X."/>
            <person name="Lucena T."/>
        </authorList>
    </citation>
    <scope>NUCLEOTIDE SEQUENCE [LARGE SCALE GENOMIC DNA]</scope>
    <source>
        <strain evidence="7 8">S334</strain>
    </source>
</reference>
<feature type="transmembrane region" description="Helical" evidence="6">
    <location>
        <begin position="372"/>
        <end position="393"/>
    </location>
</feature>
<evidence type="ECO:0000256" key="3">
    <source>
        <dbReference type="ARBA" id="ARBA00022692"/>
    </source>
</evidence>
<keyword evidence="3 6" id="KW-0812">Transmembrane</keyword>
<accession>A0ABU3L380</accession>
<feature type="transmembrane region" description="Helical" evidence="6">
    <location>
        <begin position="192"/>
        <end position="211"/>
    </location>
</feature>
<feature type="transmembrane region" description="Helical" evidence="6">
    <location>
        <begin position="51"/>
        <end position="76"/>
    </location>
</feature>
<protein>
    <submittedName>
        <fullName evidence="7">Oligosaccharide flippase family protein</fullName>
    </submittedName>
</protein>
<proteinExistence type="predicted"/>
<keyword evidence="4 6" id="KW-1133">Transmembrane helix</keyword>
<organism evidence="7 8">
    <name type="scientific">Pricia mediterranea</name>
    <dbReference type="NCBI Taxonomy" id="3076079"/>
    <lineage>
        <taxon>Bacteria</taxon>
        <taxon>Pseudomonadati</taxon>
        <taxon>Bacteroidota</taxon>
        <taxon>Flavobacteriia</taxon>
        <taxon>Flavobacteriales</taxon>
        <taxon>Flavobacteriaceae</taxon>
        <taxon>Pricia</taxon>
    </lineage>
</organism>
<feature type="transmembrane region" description="Helical" evidence="6">
    <location>
        <begin position="263"/>
        <end position="283"/>
    </location>
</feature>
<feature type="transmembrane region" description="Helical" evidence="6">
    <location>
        <begin position="223"/>
        <end position="243"/>
    </location>
</feature>
<evidence type="ECO:0000256" key="1">
    <source>
        <dbReference type="ARBA" id="ARBA00004651"/>
    </source>
</evidence>
<feature type="transmembrane region" description="Helical" evidence="6">
    <location>
        <begin position="21"/>
        <end position="45"/>
    </location>
</feature>
<comment type="subcellular location">
    <subcellularLocation>
        <location evidence="1">Cell membrane</location>
        <topology evidence="1">Multi-pass membrane protein</topology>
    </subcellularLocation>
</comment>
<comment type="caution">
    <text evidence="7">The sequence shown here is derived from an EMBL/GenBank/DDBJ whole genome shotgun (WGS) entry which is preliminary data.</text>
</comment>
<dbReference type="Pfam" id="PF13440">
    <property type="entry name" value="Polysacc_synt_3"/>
    <property type="match status" value="1"/>
</dbReference>
<evidence type="ECO:0000256" key="5">
    <source>
        <dbReference type="ARBA" id="ARBA00023136"/>
    </source>
</evidence>
<gene>
    <name evidence="7" type="ORF">RQM65_05355</name>
</gene>
<evidence type="ECO:0000256" key="2">
    <source>
        <dbReference type="ARBA" id="ARBA00022475"/>
    </source>
</evidence>
<dbReference type="Proteomes" id="UP001250656">
    <property type="component" value="Unassembled WGS sequence"/>
</dbReference>
<feature type="transmembrane region" description="Helical" evidence="6">
    <location>
        <begin position="97"/>
        <end position="114"/>
    </location>
</feature>
<feature type="transmembrane region" description="Helical" evidence="6">
    <location>
        <begin position="453"/>
        <end position="474"/>
    </location>
</feature>
<dbReference type="PANTHER" id="PTHR30250:SF11">
    <property type="entry name" value="O-ANTIGEN TRANSPORTER-RELATED"/>
    <property type="match status" value="1"/>
</dbReference>
<evidence type="ECO:0000313" key="8">
    <source>
        <dbReference type="Proteomes" id="UP001250656"/>
    </source>
</evidence>
<feature type="transmembrane region" description="Helical" evidence="6">
    <location>
        <begin position="161"/>
        <end position="186"/>
    </location>
</feature>
<evidence type="ECO:0000256" key="6">
    <source>
        <dbReference type="SAM" id="Phobius"/>
    </source>
</evidence>
<sequence>MKIYRVLKTKISQSQIIQNSAWGIGANILQTIFVGLFFVILARQYNSADFAFFLIASTVYQILVAFSSMGLGQWFIREFDVEIDKAGFTGKFIKIQTGLGLIFYLINIVLALILYPDAHIRWLCIILGSNIIFDNIIYCIKNLNIAEFKQKKTFSVLVLDAFFRLMLGCLLLIYPFSITTLCILLISVRFLTLNLFIKVGSSNTLNLKYVFHSTIAWEDVKRQILLNWQFVVIGSVAIIYWRISNIIIAKTLTLQDVADYEISFKILSIGMILPTIVAATVYTQFVKYYNSGDKDAQKLFYKKLFFVYSIYSVMSYSFIYSFADILLPYVFGEQYVGAILSLKEMFLTMLIFPTVLLQANLIVAMKHEKVDMLLNIFSFLIYLAGCFIGLSYFKSLTVINYSIFVSFIIFHISQNIFLAKRGITNFKNSLIVYILLLVFALGYNYIADHYNPIFVFMLFTLMLSLSLVFTFLYIKKGNGFDKSKWINKNYN</sequence>
<feature type="transmembrane region" description="Helical" evidence="6">
    <location>
        <begin position="120"/>
        <end position="140"/>
    </location>
</feature>
<name>A0ABU3L380_9FLAO</name>
<evidence type="ECO:0000313" key="7">
    <source>
        <dbReference type="EMBL" id="MDT7828090.1"/>
    </source>
</evidence>
<keyword evidence="2" id="KW-1003">Cell membrane</keyword>
<feature type="transmembrane region" description="Helical" evidence="6">
    <location>
        <begin position="346"/>
        <end position="365"/>
    </location>
</feature>
<keyword evidence="8" id="KW-1185">Reference proteome</keyword>
<keyword evidence="5 6" id="KW-0472">Membrane</keyword>
<dbReference type="PANTHER" id="PTHR30250">
    <property type="entry name" value="PST FAMILY PREDICTED COLANIC ACID TRANSPORTER"/>
    <property type="match status" value="1"/>
</dbReference>
<feature type="transmembrane region" description="Helical" evidence="6">
    <location>
        <begin position="399"/>
        <end position="418"/>
    </location>
</feature>
<dbReference type="RefSeq" id="WP_314013217.1">
    <property type="nucleotide sequence ID" value="NZ_JAVTTP010000001.1"/>
</dbReference>
<feature type="transmembrane region" description="Helical" evidence="6">
    <location>
        <begin position="430"/>
        <end position="447"/>
    </location>
</feature>
<feature type="transmembrane region" description="Helical" evidence="6">
    <location>
        <begin position="304"/>
        <end position="326"/>
    </location>
</feature>
<dbReference type="InterPro" id="IPR050833">
    <property type="entry name" value="Poly_Biosynth_Transport"/>
</dbReference>